<dbReference type="PROSITE" id="PS50943">
    <property type="entry name" value="HTH_CROC1"/>
    <property type="match status" value="1"/>
</dbReference>
<reference evidence="2 3" key="1">
    <citation type="submission" date="2022-06" db="EMBL/GenBank/DDBJ databases">
        <title>Isolation of gut microbiota from human fecal samples.</title>
        <authorList>
            <person name="Pamer E.G."/>
            <person name="Barat B."/>
            <person name="Waligurski E."/>
            <person name="Medina S."/>
            <person name="Paddock L."/>
            <person name="Mostad J."/>
        </authorList>
    </citation>
    <scope>NUCLEOTIDE SEQUENCE [LARGE SCALE GENOMIC DNA]</scope>
    <source>
        <strain evidence="2 3">DFI.9.73</strain>
    </source>
</reference>
<dbReference type="Proteomes" id="UP001524473">
    <property type="component" value="Unassembled WGS sequence"/>
</dbReference>
<dbReference type="Gene3D" id="1.10.260.40">
    <property type="entry name" value="lambda repressor-like DNA-binding domains"/>
    <property type="match status" value="1"/>
</dbReference>
<dbReference type="EMBL" id="JANFZH010000021">
    <property type="protein sequence ID" value="MCQ4840260.1"/>
    <property type="molecule type" value="Genomic_DNA"/>
</dbReference>
<name>A0ABT1S0A0_9FIRM</name>
<gene>
    <name evidence="2" type="ORF">NE695_10090</name>
</gene>
<dbReference type="SMART" id="SM00530">
    <property type="entry name" value="HTH_XRE"/>
    <property type="match status" value="1"/>
</dbReference>
<keyword evidence="3" id="KW-1185">Reference proteome</keyword>
<feature type="domain" description="HTH cro/C1-type" evidence="1">
    <location>
        <begin position="18"/>
        <end position="79"/>
    </location>
</feature>
<accession>A0ABT1S0A0</accession>
<dbReference type="InterPro" id="IPR001387">
    <property type="entry name" value="Cro/C1-type_HTH"/>
</dbReference>
<evidence type="ECO:0000313" key="2">
    <source>
        <dbReference type="EMBL" id="MCQ4840260.1"/>
    </source>
</evidence>
<comment type="caution">
    <text evidence="2">The sequence shown here is derived from an EMBL/GenBank/DDBJ whole genome shotgun (WGS) entry which is preliminary data.</text>
</comment>
<proteinExistence type="predicted"/>
<sequence length="83" mass="9529">MSKNRTEDGRRNFSGIKIAVYRKALPGRVSQEKLAEMLQLEGLDCDKYTIKKIENGSRAVTDIELKIFAKFFHTTADDLLHEK</sequence>
<evidence type="ECO:0000313" key="3">
    <source>
        <dbReference type="Proteomes" id="UP001524473"/>
    </source>
</evidence>
<dbReference type="RefSeq" id="WP_066863073.1">
    <property type="nucleotide sequence ID" value="NZ_CABKVV010000013.1"/>
</dbReference>
<dbReference type="InterPro" id="IPR010982">
    <property type="entry name" value="Lambda_DNA-bd_dom_sf"/>
</dbReference>
<protein>
    <submittedName>
        <fullName evidence="2">Helix-turn-helix transcriptional regulator</fullName>
    </submittedName>
</protein>
<dbReference type="GeneID" id="90532123"/>
<evidence type="ECO:0000259" key="1">
    <source>
        <dbReference type="PROSITE" id="PS50943"/>
    </source>
</evidence>
<dbReference type="SUPFAM" id="SSF47413">
    <property type="entry name" value="lambda repressor-like DNA-binding domains"/>
    <property type="match status" value="1"/>
</dbReference>
<organism evidence="2 3">
    <name type="scientific">Neglectibacter timonensis</name>
    <dbReference type="NCBI Taxonomy" id="1776382"/>
    <lineage>
        <taxon>Bacteria</taxon>
        <taxon>Bacillati</taxon>
        <taxon>Bacillota</taxon>
        <taxon>Clostridia</taxon>
        <taxon>Eubacteriales</taxon>
        <taxon>Oscillospiraceae</taxon>
        <taxon>Neglectibacter</taxon>
    </lineage>
</organism>